<accession>A0A9Q0M4N1</accession>
<feature type="region of interest" description="Disordered" evidence="1">
    <location>
        <begin position="261"/>
        <end position="333"/>
    </location>
</feature>
<dbReference type="Gene3D" id="2.30.30.140">
    <property type="match status" value="1"/>
</dbReference>
<gene>
    <name evidence="2" type="ORF">RDWZM_008999</name>
</gene>
<evidence type="ECO:0000256" key="1">
    <source>
        <dbReference type="SAM" id="MobiDB-lite"/>
    </source>
</evidence>
<dbReference type="EMBL" id="JAPWDV010000003">
    <property type="protein sequence ID" value="KAJ6217842.1"/>
    <property type="molecule type" value="Genomic_DNA"/>
</dbReference>
<proteinExistence type="predicted"/>
<sequence length="478" mass="54451">MLTPNIKSSDEILTVGTNVSARWKGSFSEAKIIKVDRNVECEITITCNPGLTYKVPEKLLTKSPITPGIYTNLTERNEINNNNQMHPVFVKSITDKSMYTIEFNDGVRMAVKRSSLCLTSETRFCPLPTPIVDLKQLFQLVDGNNNQYQRQNDKAESILASKYDKDNSLLVKSTKKQPKLTILNPVKAKLRNNSNKYYEQLVSDHNYEKNRCKELCADKEDGKYQRRFPERSAVSTVVKADVKPVTDAVMVVKKRGDSAILTKDNESSTEPATDTDLKSDQPDDSLSSTTEDKECSDERTTDTDWVLDQQDDSTTSTEDREFFNEQQNDNSEPINLQLGEQTMIKNLQNLIPSNSNVISDHLAMSNLQLQQTFDNNSNSSNPPIVVTLKKRIPKNNEHSIPNENPSTSLQSSEQLINQEYSRKKSKRSRQQFLNDEGVITNDIDYHLPFKKRARPRAEIFSEAKIRYKAEKEDETKES</sequence>
<organism evidence="2 3">
    <name type="scientific">Blomia tropicalis</name>
    <name type="common">Mite</name>
    <dbReference type="NCBI Taxonomy" id="40697"/>
    <lineage>
        <taxon>Eukaryota</taxon>
        <taxon>Metazoa</taxon>
        <taxon>Ecdysozoa</taxon>
        <taxon>Arthropoda</taxon>
        <taxon>Chelicerata</taxon>
        <taxon>Arachnida</taxon>
        <taxon>Acari</taxon>
        <taxon>Acariformes</taxon>
        <taxon>Sarcoptiformes</taxon>
        <taxon>Astigmata</taxon>
        <taxon>Glycyphagoidea</taxon>
        <taxon>Echimyopodidae</taxon>
        <taxon>Blomia</taxon>
    </lineage>
</organism>
<evidence type="ECO:0000313" key="3">
    <source>
        <dbReference type="Proteomes" id="UP001142055"/>
    </source>
</evidence>
<name>A0A9Q0M4N1_BLOTA</name>
<protein>
    <recommendedName>
        <fullName evidence="4">Tudor domain-containing protein</fullName>
    </recommendedName>
</protein>
<reference evidence="2" key="1">
    <citation type="submission" date="2022-12" db="EMBL/GenBank/DDBJ databases">
        <title>Genome assemblies of Blomia tropicalis.</title>
        <authorList>
            <person name="Cui Y."/>
        </authorList>
    </citation>
    <scope>NUCLEOTIDE SEQUENCE</scope>
    <source>
        <tissue evidence="2">Adult mites</tissue>
    </source>
</reference>
<feature type="compositionally biased region" description="Polar residues" evidence="1">
    <location>
        <begin position="324"/>
        <end position="333"/>
    </location>
</feature>
<evidence type="ECO:0008006" key="4">
    <source>
        <dbReference type="Google" id="ProtNLM"/>
    </source>
</evidence>
<feature type="compositionally biased region" description="Basic and acidic residues" evidence="1">
    <location>
        <begin position="290"/>
        <end position="302"/>
    </location>
</feature>
<dbReference type="Proteomes" id="UP001142055">
    <property type="component" value="Chromosome 3"/>
</dbReference>
<dbReference type="AlphaFoldDB" id="A0A9Q0M4N1"/>
<evidence type="ECO:0000313" key="2">
    <source>
        <dbReference type="EMBL" id="KAJ6217842.1"/>
    </source>
</evidence>
<keyword evidence="3" id="KW-1185">Reference proteome</keyword>
<comment type="caution">
    <text evidence="2">The sequence shown here is derived from an EMBL/GenBank/DDBJ whole genome shotgun (WGS) entry which is preliminary data.</text>
</comment>